<evidence type="ECO:0000256" key="1">
    <source>
        <dbReference type="ARBA" id="ARBA00001974"/>
    </source>
</evidence>
<dbReference type="Pfam" id="PF00175">
    <property type="entry name" value="NAD_binding_1"/>
    <property type="match status" value="1"/>
</dbReference>
<dbReference type="SUPFAM" id="SSF52343">
    <property type="entry name" value="Ferredoxin reductase-like, C-terminal NADP-linked domain"/>
    <property type="match status" value="1"/>
</dbReference>
<protein>
    <submittedName>
        <fullName evidence="11">Oxidoreductase</fullName>
    </submittedName>
</protein>
<evidence type="ECO:0000256" key="7">
    <source>
        <dbReference type="ARBA" id="ARBA00023004"/>
    </source>
</evidence>
<feature type="domain" description="FAD-binding FR-type" evidence="10">
    <location>
        <begin position="28"/>
        <end position="170"/>
    </location>
</feature>
<keyword evidence="3" id="KW-0001">2Fe-2S</keyword>
<evidence type="ECO:0000256" key="3">
    <source>
        <dbReference type="ARBA" id="ARBA00022714"/>
    </source>
</evidence>
<accession>A0ABQ3GPW2</accession>
<evidence type="ECO:0000313" key="11">
    <source>
        <dbReference type="EMBL" id="GHD31107.1"/>
    </source>
</evidence>
<comment type="cofactor">
    <cofactor evidence="1">
        <name>FAD</name>
        <dbReference type="ChEBI" id="CHEBI:57692"/>
    </cofactor>
</comment>
<dbReference type="InterPro" id="IPR036010">
    <property type="entry name" value="2Fe-2S_ferredoxin-like_sf"/>
</dbReference>
<dbReference type="PROSITE" id="PS51384">
    <property type="entry name" value="FAD_FR"/>
    <property type="match status" value="1"/>
</dbReference>
<dbReference type="Gene3D" id="2.40.30.10">
    <property type="entry name" value="Translation factors"/>
    <property type="match status" value="1"/>
</dbReference>
<keyword evidence="12" id="KW-1185">Reference proteome</keyword>
<dbReference type="SUPFAM" id="SSF54292">
    <property type="entry name" value="2Fe-2S ferredoxin-like"/>
    <property type="match status" value="1"/>
</dbReference>
<dbReference type="InterPro" id="IPR039261">
    <property type="entry name" value="FNR_nucleotide-bd"/>
</dbReference>
<keyword evidence="7" id="KW-0408">Iron</keyword>
<dbReference type="Gene3D" id="3.40.50.80">
    <property type="entry name" value="Nucleotide-binding domain of ferredoxin-NADP reductase (FNR) module"/>
    <property type="match status" value="1"/>
</dbReference>
<comment type="similarity">
    <text evidence="9">In the N-terminal section; belongs to the FAD-binding oxidoreductase type 6 family.</text>
</comment>
<keyword evidence="4" id="KW-0479">Metal-binding</keyword>
<reference evidence="12" key="1">
    <citation type="journal article" date="2019" name="Int. J. Syst. Evol. Microbiol.">
        <title>The Global Catalogue of Microorganisms (GCM) 10K type strain sequencing project: providing services to taxonomists for standard genome sequencing and annotation.</title>
        <authorList>
            <consortium name="The Broad Institute Genomics Platform"/>
            <consortium name="The Broad Institute Genome Sequencing Center for Infectious Disease"/>
            <person name="Wu L."/>
            <person name="Ma J."/>
        </authorList>
    </citation>
    <scope>NUCLEOTIDE SEQUENCE [LARGE SCALE GENOMIC DNA]</scope>
    <source>
        <strain evidence="12">KCTC 42280</strain>
    </source>
</reference>
<evidence type="ECO:0000256" key="5">
    <source>
        <dbReference type="ARBA" id="ARBA00022827"/>
    </source>
</evidence>
<evidence type="ECO:0000256" key="6">
    <source>
        <dbReference type="ARBA" id="ARBA00023002"/>
    </source>
</evidence>
<dbReference type="InterPro" id="IPR017938">
    <property type="entry name" value="Riboflavin_synthase-like_b-brl"/>
</dbReference>
<keyword evidence="2" id="KW-0285">Flavoprotein</keyword>
<evidence type="ECO:0000313" key="12">
    <source>
        <dbReference type="Proteomes" id="UP000610203"/>
    </source>
</evidence>
<comment type="caution">
    <text evidence="11">The sequence shown here is derived from an EMBL/GenBank/DDBJ whole genome shotgun (WGS) entry which is preliminary data.</text>
</comment>
<dbReference type="InterPro" id="IPR012675">
    <property type="entry name" value="Beta-grasp_dom_sf"/>
</dbReference>
<name>A0ABQ3GPW2_9GAMM</name>
<evidence type="ECO:0000256" key="9">
    <source>
        <dbReference type="ARBA" id="ARBA00061434"/>
    </source>
</evidence>
<evidence type="ECO:0000259" key="10">
    <source>
        <dbReference type="PROSITE" id="PS51384"/>
    </source>
</evidence>
<gene>
    <name evidence="11" type="primary">hmp</name>
    <name evidence="11" type="ORF">GCM10016272_12800</name>
</gene>
<dbReference type="SUPFAM" id="SSF63380">
    <property type="entry name" value="Riboflavin synthase domain-like"/>
    <property type="match status" value="1"/>
</dbReference>
<evidence type="ECO:0000256" key="8">
    <source>
        <dbReference type="ARBA" id="ARBA00023014"/>
    </source>
</evidence>
<sequence>MTTGYRPEIIQRAFVDFIGSRLHPFWSLTTPKLRLVARQVLNEELIALQFEVNHAFKRQAFSVNDSWQGGQYIHLTVPIDGINHQRSYSLVGLFPQPKNLHDAIFTKNLVDNSVANNADHNTEDRASNTLHATVTIAIKSQGLISDYLTKQAPLGTVFNSSVPSGDFTLADTSEKLAKQKSGLPHSEQSPLLFVAGGSGITPMLGLITQALTQRRHVTLLYYYRSTLARAPFQAYWQRLATTYPNFAYYMVNTTDPSSHSSQLAGTRHLDAATLSLLPLSLAESTIFACGSSSLLAGLYRALDTLSPPTDEESLTNKHSLRDNVIIEHFGTALTDADMNVGTGESSKTADIAAQTVYLRGRQQQFSSRTTLLLGAEQAGIRLSYGCRQGICQLCRCQKISGVVKNIQTGKVSSNGYESIQTCINIPMTEIILDV</sequence>
<evidence type="ECO:0000256" key="4">
    <source>
        <dbReference type="ARBA" id="ARBA00022723"/>
    </source>
</evidence>
<keyword evidence="5" id="KW-0274">FAD</keyword>
<dbReference type="RefSeq" id="WP_189583400.1">
    <property type="nucleotide sequence ID" value="NZ_BMZR01000002.1"/>
</dbReference>
<dbReference type="Gene3D" id="3.10.20.30">
    <property type="match status" value="1"/>
</dbReference>
<proteinExistence type="inferred from homology"/>
<dbReference type="EMBL" id="BMZR01000002">
    <property type="protein sequence ID" value="GHD31107.1"/>
    <property type="molecule type" value="Genomic_DNA"/>
</dbReference>
<dbReference type="InterPro" id="IPR001041">
    <property type="entry name" value="2Fe-2S_ferredoxin-type"/>
</dbReference>
<dbReference type="InterPro" id="IPR017927">
    <property type="entry name" value="FAD-bd_FR_type"/>
</dbReference>
<dbReference type="PANTHER" id="PTHR47354:SF6">
    <property type="entry name" value="NADH OXIDOREDUCTASE HCR"/>
    <property type="match status" value="1"/>
</dbReference>
<dbReference type="InterPro" id="IPR001433">
    <property type="entry name" value="OxRdtase_FAD/NAD-bd"/>
</dbReference>
<organism evidence="11 12">
    <name type="scientific">Psychrobacter glaciei</name>
    <dbReference type="NCBI Taxonomy" id="619771"/>
    <lineage>
        <taxon>Bacteria</taxon>
        <taxon>Pseudomonadati</taxon>
        <taxon>Pseudomonadota</taxon>
        <taxon>Gammaproteobacteria</taxon>
        <taxon>Moraxellales</taxon>
        <taxon>Moraxellaceae</taxon>
        <taxon>Psychrobacter</taxon>
    </lineage>
</organism>
<dbReference type="InterPro" id="IPR050415">
    <property type="entry name" value="MRET"/>
</dbReference>
<evidence type="ECO:0000256" key="2">
    <source>
        <dbReference type="ARBA" id="ARBA00022630"/>
    </source>
</evidence>
<dbReference type="Proteomes" id="UP000610203">
    <property type="component" value="Unassembled WGS sequence"/>
</dbReference>
<dbReference type="Pfam" id="PF00111">
    <property type="entry name" value="Fer2"/>
    <property type="match status" value="1"/>
</dbReference>
<keyword evidence="6" id="KW-0560">Oxidoreductase</keyword>
<keyword evidence="8" id="KW-0411">Iron-sulfur</keyword>
<dbReference type="PANTHER" id="PTHR47354">
    <property type="entry name" value="NADH OXIDOREDUCTASE HCR"/>
    <property type="match status" value="1"/>
</dbReference>
<dbReference type="CDD" id="cd00207">
    <property type="entry name" value="fer2"/>
    <property type="match status" value="1"/>
</dbReference>